<dbReference type="PaxDb" id="29760-VIT_06s0080g00540.t01"/>
<dbReference type="HOGENOM" id="CLU_126827_0_0_1"/>
<evidence type="ECO:0000313" key="3">
    <source>
        <dbReference type="Proteomes" id="UP000009183"/>
    </source>
</evidence>
<dbReference type="STRING" id="29760.F6HHF6"/>
<feature type="compositionally biased region" description="Basic and acidic residues" evidence="1">
    <location>
        <begin position="91"/>
        <end position="104"/>
    </location>
</feature>
<evidence type="ECO:0000256" key="1">
    <source>
        <dbReference type="SAM" id="MobiDB-lite"/>
    </source>
</evidence>
<evidence type="ECO:0000313" key="2">
    <source>
        <dbReference type="EMBL" id="CCB51652.1"/>
    </source>
</evidence>
<dbReference type="GO" id="GO:0045271">
    <property type="term" value="C:respiratory chain complex I"/>
    <property type="evidence" value="ECO:0000318"/>
    <property type="project" value="GO_Central"/>
</dbReference>
<proteinExistence type="predicted"/>
<dbReference type="ExpressionAtlas" id="F6HHF6">
    <property type="expression patterns" value="baseline and differential"/>
</dbReference>
<dbReference type="InParanoid" id="F6HHF6"/>
<dbReference type="Proteomes" id="UP000009183">
    <property type="component" value="Chromosome 6"/>
</dbReference>
<keyword evidence="3" id="KW-1185">Reference proteome</keyword>
<reference evidence="3" key="1">
    <citation type="journal article" date="2007" name="Nature">
        <title>The grapevine genome sequence suggests ancestral hexaploidization in major angiosperm phyla.</title>
        <authorList>
            <consortium name="The French-Italian Public Consortium for Grapevine Genome Characterization."/>
            <person name="Jaillon O."/>
            <person name="Aury J.-M."/>
            <person name="Noel B."/>
            <person name="Policriti A."/>
            <person name="Clepet C."/>
            <person name="Casagrande A."/>
            <person name="Choisne N."/>
            <person name="Aubourg S."/>
            <person name="Vitulo N."/>
            <person name="Jubin C."/>
            <person name="Vezzi A."/>
            <person name="Legeai F."/>
            <person name="Hugueney P."/>
            <person name="Dasilva C."/>
            <person name="Horner D."/>
            <person name="Mica E."/>
            <person name="Jublot D."/>
            <person name="Poulain J."/>
            <person name="Bruyere C."/>
            <person name="Billault A."/>
            <person name="Segurens B."/>
            <person name="Gouyvenoux M."/>
            <person name="Ugarte E."/>
            <person name="Cattonaro F."/>
            <person name="Anthouard V."/>
            <person name="Vico V."/>
            <person name="Del Fabbro C."/>
            <person name="Alaux M."/>
            <person name="Di Gaspero G."/>
            <person name="Dumas V."/>
            <person name="Felice N."/>
            <person name="Paillard S."/>
            <person name="Juman I."/>
            <person name="Moroldo M."/>
            <person name="Scalabrin S."/>
            <person name="Canaguier A."/>
            <person name="Le Clainche I."/>
            <person name="Malacrida G."/>
            <person name="Durand E."/>
            <person name="Pesole G."/>
            <person name="Laucou V."/>
            <person name="Chatelet P."/>
            <person name="Merdinoglu D."/>
            <person name="Delledonne M."/>
            <person name="Pezzotti M."/>
            <person name="Lecharny A."/>
            <person name="Scarpelli C."/>
            <person name="Artiguenave F."/>
            <person name="Pe M.E."/>
            <person name="Valle G."/>
            <person name="Morgante M."/>
            <person name="Caboche M."/>
            <person name="Adam-Blondon A.-F."/>
            <person name="Weissenbach J."/>
            <person name="Quetier F."/>
            <person name="Wincker P."/>
        </authorList>
    </citation>
    <scope>NUCLEOTIDE SEQUENCE [LARGE SCALE GENOMIC DNA]</scope>
    <source>
        <strain evidence="3">cv. Pinot noir / PN40024</strain>
    </source>
</reference>
<protein>
    <submittedName>
        <fullName evidence="2">Uncharacterized protein</fullName>
    </submittedName>
</protein>
<dbReference type="eggNOG" id="ENOG502S4G2">
    <property type="taxonomic scope" value="Eukaryota"/>
</dbReference>
<dbReference type="InterPro" id="IPR045284">
    <property type="entry name" value="At2g27730-like"/>
</dbReference>
<gene>
    <name evidence="2" type="ordered locus">VIT_06s0080g00540</name>
</gene>
<dbReference type="PANTHER" id="PTHR33878">
    <property type="entry name" value="OS08G0559000 PROTEIN"/>
    <property type="match status" value="1"/>
</dbReference>
<dbReference type="EMBL" id="FN595757">
    <property type="protein sequence ID" value="CCB51652.1"/>
    <property type="molecule type" value="Genomic_DNA"/>
</dbReference>
<dbReference type="AlphaFoldDB" id="F6HHF6"/>
<dbReference type="FunCoup" id="F6HHF6">
    <property type="interactions" value="2348"/>
</dbReference>
<sequence length="163" mass="17691">MPLSLFHRLQTLRFGRSLSSRFLAARKVRGFFYFSSFSCGTQKGKVTSAMATRIAARYVSRRLSSSGKVLGEEEKAAENIYIKKAEQEKLEKLARKGPKPEEKPVTSSGETVTDANPSGPASSTAGVSTDKHRNYAVLAGTAAILGGLGWYLKSSSKKPEVQD</sequence>
<feature type="compositionally biased region" description="Polar residues" evidence="1">
    <location>
        <begin position="105"/>
        <end position="127"/>
    </location>
</feature>
<name>F6HHF6_VITVI</name>
<accession>F6HHF6</accession>
<feature type="region of interest" description="Disordered" evidence="1">
    <location>
        <begin position="91"/>
        <end position="129"/>
    </location>
</feature>
<organism evidence="2 3">
    <name type="scientific">Vitis vinifera</name>
    <name type="common">Grape</name>
    <dbReference type="NCBI Taxonomy" id="29760"/>
    <lineage>
        <taxon>Eukaryota</taxon>
        <taxon>Viridiplantae</taxon>
        <taxon>Streptophyta</taxon>
        <taxon>Embryophyta</taxon>
        <taxon>Tracheophyta</taxon>
        <taxon>Spermatophyta</taxon>
        <taxon>Magnoliopsida</taxon>
        <taxon>eudicotyledons</taxon>
        <taxon>Gunneridae</taxon>
        <taxon>Pentapetalae</taxon>
        <taxon>rosids</taxon>
        <taxon>Vitales</taxon>
        <taxon>Vitaceae</taxon>
        <taxon>Viteae</taxon>
        <taxon>Vitis</taxon>
    </lineage>
</organism>
<dbReference type="PANTHER" id="PTHR33878:SF1">
    <property type="entry name" value="OS08G0559000 PROTEIN"/>
    <property type="match status" value="1"/>
</dbReference>